<dbReference type="GO" id="GO:0000166">
    <property type="term" value="F:nucleotide binding"/>
    <property type="evidence" value="ECO:0007669"/>
    <property type="project" value="InterPro"/>
</dbReference>
<dbReference type="SUPFAM" id="SSF46589">
    <property type="entry name" value="tRNA-binding arm"/>
    <property type="match status" value="1"/>
</dbReference>
<organism evidence="3 4">
    <name type="scientific">Agrobacterium phage OLIVR5</name>
    <dbReference type="NCBI Taxonomy" id="2723773"/>
    <lineage>
        <taxon>Viruses</taxon>
        <taxon>Duplodnaviria</taxon>
        <taxon>Heunggongvirae</taxon>
        <taxon>Uroviricota</taxon>
        <taxon>Caudoviricetes</taxon>
        <taxon>Pootjesviridae</taxon>
        <taxon>Heverleevirus</taxon>
        <taxon>Heverleevirus OLIVR5</taxon>
    </lineage>
</organism>
<dbReference type="EMBL" id="MT234342">
    <property type="protein sequence ID" value="QIW87757.1"/>
    <property type="molecule type" value="Genomic_DNA"/>
</dbReference>
<dbReference type="NCBIfam" id="NF010247">
    <property type="entry name" value="PRK13694.1"/>
    <property type="match status" value="1"/>
</dbReference>
<dbReference type="InterPro" id="IPR010978">
    <property type="entry name" value="tRNA-bd_arm"/>
</dbReference>
<evidence type="ECO:0000259" key="2">
    <source>
        <dbReference type="Pfam" id="PF10073"/>
    </source>
</evidence>
<name>A0A858MSK4_9CAUD</name>
<dbReference type="GO" id="GO:0003677">
    <property type="term" value="F:DNA binding"/>
    <property type="evidence" value="ECO:0007669"/>
    <property type="project" value="InterPro"/>
</dbReference>
<keyword evidence="4" id="KW-1185">Reference proteome</keyword>
<accession>A0A858MSK4</accession>
<keyword evidence="1" id="KW-0175">Coiled coil</keyword>
<feature type="coiled-coil region" evidence="1">
    <location>
        <begin position="5"/>
        <end position="39"/>
    </location>
</feature>
<sequence length="81" mass="9475">MTEVNKTASAEYRAFVERIERLEEEKKNIQGDIKAVFDELHSAGYDKKATRKIIRTRRQDPAERVEEEAIFETYKNALGIE</sequence>
<evidence type="ECO:0000313" key="3">
    <source>
        <dbReference type="EMBL" id="QIW87757.1"/>
    </source>
</evidence>
<gene>
    <name evidence="3" type="ORF">Ab1vBOLIVR5_gp109c</name>
</gene>
<feature type="domain" description="GapR-like DNA-binding" evidence="2">
    <location>
        <begin position="10"/>
        <end position="79"/>
    </location>
</feature>
<evidence type="ECO:0000256" key="1">
    <source>
        <dbReference type="SAM" id="Coils"/>
    </source>
</evidence>
<dbReference type="Proteomes" id="UP000671873">
    <property type="component" value="Segment"/>
</dbReference>
<proteinExistence type="predicted"/>
<dbReference type="InterPro" id="IPR046367">
    <property type="entry name" value="GapR-like_DNA-bd"/>
</dbReference>
<reference evidence="3 4" key="1">
    <citation type="submission" date="2020-03" db="EMBL/GenBank/DDBJ databases">
        <authorList>
            <person name="Holtappels D."/>
            <person name="Bomans J.P.J."/>
            <person name="Lavigne R."/>
            <person name="Wagemans J."/>
        </authorList>
    </citation>
    <scope>NUCLEOTIDE SEQUENCE [LARGE SCALE GENOMIC DNA]</scope>
    <source>
        <strain evidence="3 4">OLIVR5</strain>
    </source>
</reference>
<evidence type="ECO:0000313" key="4">
    <source>
        <dbReference type="Proteomes" id="UP000671873"/>
    </source>
</evidence>
<protein>
    <recommendedName>
        <fullName evidence="2">GapR-like DNA-binding domain-containing protein</fullName>
    </recommendedName>
</protein>
<dbReference type="Pfam" id="PF10073">
    <property type="entry name" value="GapR_DNA-bd"/>
    <property type="match status" value="1"/>
</dbReference>